<evidence type="ECO:0000256" key="1">
    <source>
        <dbReference type="SAM" id="MobiDB-lite"/>
    </source>
</evidence>
<dbReference type="Proteomes" id="UP000830401">
    <property type="component" value="Chromosome"/>
</dbReference>
<feature type="compositionally biased region" description="Basic and acidic residues" evidence="1">
    <location>
        <begin position="54"/>
        <end position="82"/>
    </location>
</feature>
<sequence length="132" mass="14681">MMPNSSEFISVENAGLVAGFNEAVAARALPRGQLKKLESFGLEQHVNQVAKHGQRQDKEGNHHEEEPELDVVEKLDGFKEEPEASAAGGGKQGNHKSRCHKCQIVDVRIPTCQSRPDLRPPLLFIIYHADYQ</sequence>
<evidence type="ECO:0000313" key="2">
    <source>
        <dbReference type="EMBL" id="UOQ66490.1"/>
    </source>
</evidence>
<accession>A0ABY4G6F5</accession>
<reference evidence="2" key="1">
    <citation type="submission" date="2022-04" db="EMBL/GenBank/DDBJ databases">
        <title>Hymenobacter sp. isolated from the air.</title>
        <authorList>
            <person name="Won M."/>
            <person name="Lee C.-M."/>
            <person name="Woen H.-Y."/>
            <person name="Kwon S.-W."/>
        </authorList>
    </citation>
    <scope>NUCLEOTIDE SEQUENCE</scope>
    <source>
        <strain evidence="2">5420S-77</strain>
    </source>
</reference>
<gene>
    <name evidence="2" type="ORF">MUN86_00715</name>
</gene>
<organism evidence="2 3">
    <name type="scientific">Hymenobacter volaticus</name>
    <dbReference type="NCBI Taxonomy" id="2932254"/>
    <lineage>
        <taxon>Bacteria</taxon>
        <taxon>Pseudomonadati</taxon>
        <taxon>Bacteroidota</taxon>
        <taxon>Cytophagia</taxon>
        <taxon>Cytophagales</taxon>
        <taxon>Hymenobacteraceae</taxon>
        <taxon>Hymenobacter</taxon>
    </lineage>
</organism>
<protein>
    <submittedName>
        <fullName evidence="2">Uncharacterized protein</fullName>
    </submittedName>
</protein>
<feature type="region of interest" description="Disordered" evidence="1">
    <location>
        <begin position="47"/>
        <end position="98"/>
    </location>
</feature>
<dbReference type="EMBL" id="CP095061">
    <property type="protein sequence ID" value="UOQ66490.1"/>
    <property type="molecule type" value="Genomic_DNA"/>
</dbReference>
<name>A0ABY4G6F5_9BACT</name>
<evidence type="ECO:0000313" key="3">
    <source>
        <dbReference type="Proteomes" id="UP000830401"/>
    </source>
</evidence>
<keyword evidence="3" id="KW-1185">Reference proteome</keyword>
<proteinExistence type="predicted"/>